<protein>
    <submittedName>
        <fullName evidence="1">Uncharacterized protein</fullName>
    </submittedName>
</protein>
<reference evidence="1" key="1">
    <citation type="submission" date="2021-01" db="EMBL/GenBank/DDBJ databases">
        <authorList>
            <consortium name="Genoscope - CEA"/>
            <person name="William W."/>
        </authorList>
    </citation>
    <scope>NUCLEOTIDE SEQUENCE</scope>
</reference>
<keyword evidence="2" id="KW-1185">Reference proteome</keyword>
<gene>
    <name evidence="1" type="ORF">PSON_ATCC_30995.1.T0330278</name>
</gene>
<proteinExistence type="predicted"/>
<dbReference type="EMBL" id="CAJJDN010000033">
    <property type="protein sequence ID" value="CAD8075534.1"/>
    <property type="molecule type" value="Genomic_DNA"/>
</dbReference>
<sequence length="153" mass="18288">MNSLITKFIYEQNVKKQQEPANQIEFTPNFRLNSTLSKKQELNQTKQTQKLPNQKKEEFCVTYALIKYLGQNLKNKNYLKLQQAKYYKEMREYFQFKLKKEFYKLKLKKFSLQSSSHLDSQCIDYIAQYQASILVKRGKSTMCAPQKATSWRV</sequence>
<dbReference type="Proteomes" id="UP000692954">
    <property type="component" value="Unassembled WGS sequence"/>
</dbReference>
<dbReference type="AlphaFoldDB" id="A0A8S1MKG0"/>
<evidence type="ECO:0000313" key="1">
    <source>
        <dbReference type="EMBL" id="CAD8075534.1"/>
    </source>
</evidence>
<name>A0A8S1MKG0_9CILI</name>
<organism evidence="1 2">
    <name type="scientific">Paramecium sonneborni</name>
    <dbReference type="NCBI Taxonomy" id="65129"/>
    <lineage>
        <taxon>Eukaryota</taxon>
        <taxon>Sar</taxon>
        <taxon>Alveolata</taxon>
        <taxon>Ciliophora</taxon>
        <taxon>Intramacronucleata</taxon>
        <taxon>Oligohymenophorea</taxon>
        <taxon>Peniculida</taxon>
        <taxon>Parameciidae</taxon>
        <taxon>Paramecium</taxon>
    </lineage>
</organism>
<accession>A0A8S1MKG0</accession>
<evidence type="ECO:0000313" key="2">
    <source>
        <dbReference type="Proteomes" id="UP000692954"/>
    </source>
</evidence>
<comment type="caution">
    <text evidence="1">The sequence shown here is derived from an EMBL/GenBank/DDBJ whole genome shotgun (WGS) entry which is preliminary data.</text>
</comment>